<proteinExistence type="inferred from homology"/>
<dbReference type="RefSeq" id="WP_407338101.1">
    <property type="nucleotide sequence ID" value="NZ_CP136862.1"/>
</dbReference>
<evidence type="ECO:0000256" key="10">
    <source>
        <dbReference type="RuleBase" id="RU362071"/>
    </source>
</evidence>
<dbReference type="PANTHER" id="PTHR30065">
    <property type="entry name" value="FLAGELLAR BIOSYNTHETIC PROTEIN FLIR"/>
    <property type="match status" value="1"/>
</dbReference>
<keyword evidence="11" id="KW-0966">Cell projection</keyword>
<keyword evidence="7 10" id="KW-0472">Membrane</keyword>
<feature type="transmembrane region" description="Helical" evidence="10">
    <location>
        <begin position="122"/>
        <end position="140"/>
    </location>
</feature>
<evidence type="ECO:0000256" key="6">
    <source>
        <dbReference type="ARBA" id="ARBA00022989"/>
    </source>
</evidence>
<keyword evidence="12" id="KW-1185">Reference proteome</keyword>
<comment type="subcellular location">
    <subcellularLocation>
        <location evidence="10">Cell membrane</location>
        <topology evidence="10">Multi-pass membrane protein</topology>
    </subcellularLocation>
    <subcellularLocation>
        <location evidence="10">Bacterial flagellum basal body</location>
    </subcellularLocation>
</comment>
<keyword evidence="8 10" id="KW-0975">Bacterial flagellum</keyword>
<dbReference type="NCBIfam" id="NF009416">
    <property type="entry name" value="PRK12780.1"/>
    <property type="match status" value="1"/>
</dbReference>
<evidence type="ECO:0000256" key="3">
    <source>
        <dbReference type="ARBA" id="ARBA00021717"/>
    </source>
</evidence>
<dbReference type="EMBL" id="CP136862">
    <property type="protein sequence ID" value="WOJ88662.1"/>
    <property type="molecule type" value="Genomic_DNA"/>
</dbReference>
<evidence type="ECO:0000313" key="11">
    <source>
        <dbReference type="EMBL" id="WOJ88662.1"/>
    </source>
</evidence>
<dbReference type="PRINTS" id="PR00953">
    <property type="entry name" value="TYPE3IMRPROT"/>
</dbReference>
<gene>
    <name evidence="11" type="primary">fliR</name>
    <name evidence="11" type="ORF">RZS28_12655</name>
</gene>
<keyword evidence="6 10" id="KW-1133">Transmembrane helix</keyword>
<feature type="transmembrane region" description="Helical" evidence="10">
    <location>
        <begin position="98"/>
        <end position="116"/>
    </location>
</feature>
<dbReference type="Pfam" id="PF01311">
    <property type="entry name" value="Bac_export_1"/>
    <property type="match status" value="1"/>
</dbReference>
<dbReference type="PANTHER" id="PTHR30065:SF1">
    <property type="entry name" value="SURFACE PRESENTATION OF ANTIGENS PROTEIN SPAR"/>
    <property type="match status" value="1"/>
</dbReference>
<keyword evidence="11" id="KW-0282">Flagellum</keyword>
<comment type="function">
    <text evidence="1 10">Role in flagellar biosynthesis.</text>
</comment>
<feature type="transmembrane region" description="Helical" evidence="10">
    <location>
        <begin position="64"/>
        <end position="86"/>
    </location>
</feature>
<dbReference type="Proteomes" id="UP001626536">
    <property type="component" value="Chromosome"/>
</dbReference>
<accession>A0ABZ0HMY2</accession>
<evidence type="ECO:0000256" key="1">
    <source>
        <dbReference type="ARBA" id="ARBA00002578"/>
    </source>
</evidence>
<evidence type="ECO:0000256" key="5">
    <source>
        <dbReference type="ARBA" id="ARBA00022692"/>
    </source>
</evidence>
<reference evidence="11 12" key="1">
    <citation type="submission" date="2023-10" db="EMBL/GenBank/DDBJ databases">
        <title>Novel methanotroph of the genus Methylocapsa from a subarctic wetland.</title>
        <authorList>
            <person name="Belova S.E."/>
            <person name="Oshkin I.Y."/>
            <person name="Miroshnikov K."/>
            <person name="Dedysh S.N."/>
        </authorList>
    </citation>
    <scope>NUCLEOTIDE SEQUENCE [LARGE SCALE GENOMIC DNA]</scope>
    <source>
        <strain evidence="11 12">RX1</strain>
    </source>
</reference>
<evidence type="ECO:0000256" key="2">
    <source>
        <dbReference type="ARBA" id="ARBA00009772"/>
    </source>
</evidence>
<keyword evidence="11" id="KW-0969">Cilium</keyword>
<feature type="transmembrane region" description="Helical" evidence="10">
    <location>
        <begin position="211"/>
        <end position="231"/>
    </location>
</feature>
<keyword evidence="4 10" id="KW-1003">Cell membrane</keyword>
<keyword evidence="5 10" id="KW-0812">Transmembrane</keyword>
<name>A0ABZ0HMY2_9HYPH</name>
<comment type="similarity">
    <text evidence="2 10">Belongs to the FliR/MopE/SpaR family.</text>
</comment>
<evidence type="ECO:0000256" key="4">
    <source>
        <dbReference type="ARBA" id="ARBA00022475"/>
    </source>
</evidence>
<evidence type="ECO:0000256" key="8">
    <source>
        <dbReference type="ARBA" id="ARBA00023143"/>
    </source>
</evidence>
<protein>
    <recommendedName>
        <fullName evidence="3 9">Flagellar biosynthetic protein FliR</fullName>
    </recommendedName>
</protein>
<dbReference type="NCBIfam" id="TIGR01400">
    <property type="entry name" value="fliR"/>
    <property type="match status" value="1"/>
</dbReference>
<feature type="transmembrane region" description="Helical" evidence="10">
    <location>
        <begin position="186"/>
        <end position="205"/>
    </location>
</feature>
<evidence type="ECO:0000256" key="9">
    <source>
        <dbReference type="NCBIfam" id="TIGR01400"/>
    </source>
</evidence>
<feature type="transmembrane region" description="Helical" evidence="10">
    <location>
        <begin position="38"/>
        <end position="58"/>
    </location>
</feature>
<dbReference type="InterPro" id="IPR002010">
    <property type="entry name" value="T3SS_IM_R"/>
</dbReference>
<organism evidence="11 12">
    <name type="scientific">Methylocapsa polymorpha</name>
    <dbReference type="NCBI Taxonomy" id="3080828"/>
    <lineage>
        <taxon>Bacteria</taxon>
        <taxon>Pseudomonadati</taxon>
        <taxon>Pseudomonadota</taxon>
        <taxon>Alphaproteobacteria</taxon>
        <taxon>Hyphomicrobiales</taxon>
        <taxon>Beijerinckiaceae</taxon>
        <taxon>Methylocapsa</taxon>
    </lineage>
</organism>
<evidence type="ECO:0000313" key="12">
    <source>
        <dbReference type="Proteomes" id="UP001626536"/>
    </source>
</evidence>
<dbReference type="InterPro" id="IPR006303">
    <property type="entry name" value="FliR"/>
</dbReference>
<feature type="transmembrane region" description="Helical" evidence="10">
    <location>
        <begin position="6"/>
        <end position="26"/>
    </location>
</feature>
<sequence length="251" mass="26398">MTAVGTNAVLAAFVMFCRIGACLMLMPGVSSPRIPANVRLFIAFAVTLALTPLFSGVIEKRLIGAAPTALILILFTELVIGALIGFLGRIFFGALETLGSAIATAIGLASPLATSIDEAEPLPAVATLLTLGATMLFFLTDLHWEVLRGLIDSYAAIPVSGEFNAQFALVQVSDCLSKSFFLALRISSPFIVYSLIVNLAVGLAAKLTPQIPIYFITAPGVIAGGLFLLYATCKQFLELFTAGFSAWLSTG</sequence>
<evidence type="ECO:0000256" key="7">
    <source>
        <dbReference type="ARBA" id="ARBA00023136"/>
    </source>
</evidence>